<dbReference type="NCBIfam" id="NF038403">
    <property type="entry name" value="perm_prefix_1"/>
    <property type="match status" value="1"/>
</dbReference>
<reference evidence="6 7" key="1">
    <citation type="submission" date="2015-12" db="EMBL/GenBank/DDBJ databases">
        <title>Genome sequence of Aneurinibacillus soli.</title>
        <authorList>
            <person name="Lee J.S."/>
            <person name="Lee K.C."/>
            <person name="Kim K.K."/>
            <person name="Lee B.W."/>
        </authorList>
    </citation>
    <scope>NUCLEOTIDE SEQUENCE [LARGE SCALE GENOMIC DNA]</scope>
    <source>
        <strain evidence="6 7">CB4</strain>
    </source>
</reference>
<dbReference type="RefSeq" id="WP_157737966.1">
    <property type="nucleotide sequence ID" value="NZ_AP017312.1"/>
</dbReference>
<dbReference type="EMBL" id="AP017312">
    <property type="protein sequence ID" value="BAU28355.1"/>
    <property type="molecule type" value="Genomic_DNA"/>
</dbReference>
<keyword evidence="4" id="KW-1133">Transmembrane helix</keyword>
<organism evidence="6 7">
    <name type="scientific">Aneurinibacillus soli</name>
    <dbReference type="NCBI Taxonomy" id="1500254"/>
    <lineage>
        <taxon>Bacteria</taxon>
        <taxon>Bacillati</taxon>
        <taxon>Bacillota</taxon>
        <taxon>Bacilli</taxon>
        <taxon>Bacillales</taxon>
        <taxon>Paenibacillaceae</taxon>
        <taxon>Aneurinibacillus group</taxon>
        <taxon>Aneurinibacillus</taxon>
    </lineage>
</organism>
<keyword evidence="5" id="KW-0472">Membrane</keyword>
<evidence type="ECO:0000256" key="1">
    <source>
        <dbReference type="ARBA" id="ARBA00004141"/>
    </source>
</evidence>
<dbReference type="PANTHER" id="PTHR30474">
    <property type="entry name" value="CELL CYCLE PROTEIN"/>
    <property type="match status" value="1"/>
</dbReference>
<sequence length="427" mass="48655">MRKEIDMYLDQVCAYIRCRDVHTGIRAELRTHMEELTDVYEERGLTSDEAVARAIASMGDPEVIGRQFDRVHRPKTDWITVILVALLMGCGLVTMASLDRQPGDWPWKTNMLAERLASVGIGVLVCWFCARLDYRRLRMSGEAIFLTTWLLILPIFWMGVYRFGMPMYDLGFIKFDIIRASPFLFLLAVASMLTRWSWQKDGWKVPLFIWYALPALLYLKTPGKSTFVMYTIGFITLALLSGANKRRIGGWIAVVAGIVLCRLAMFPYELERLLGFWRPFADPLGRGYQVVQSIQAIREAGMRGHGFGVWLRNLPNTQEDFVFTYIVYAFGWGSGVGMIVLVAALFVRLYRMLLLVREPFGRMLAGTIFVLFAVLFSWNILMTIGLMPVASIPLPFVAHGTTAFLVHLAVLGLLIGIHRRRDMMIEP</sequence>
<evidence type="ECO:0000256" key="5">
    <source>
        <dbReference type="ARBA" id="ARBA00023136"/>
    </source>
</evidence>
<proteinExistence type="predicted"/>
<comment type="subcellular location">
    <subcellularLocation>
        <location evidence="1">Membrane</location>
        <topology evidence="1">Multi-pass membrane protein</topology>
    </subcellularLocation>
</comment>
<dbReference type="GO" id="GO:0051301">
    <property type="term" value="P:cell division"/>
    <property type="evidence" value="ECO:0007669"/>
    <property type="project" value="InterPro"/>
</dbReference>
<dbReference type="InterPro" id="IPR047928">
    <property type="entry name" value="Perm_prefix_1"/>
</dbReference>
<evidence type="ECO:0000256" key="3">
    <source>
        <dbReference type="ARBA" id="ARBA00022960"/>
    </source>
</evidence>
<keyword evidence="7" id="KW-1185">Reference proteome</keyword>
<keyword evidence="2" id="KW-0812">Transmembrane</keyword>
<evidence type="ECO:0000313" key="7">
    <source>
        <dbReference type="Proteomes" id="UP000217696"/>
    </source>
</evidence>
<dbReference type="GO" id="GO:0005886">
    <property type="term" value="C:plasma membrane"/>
    <property type="evidence" value="ECO:0007669"/>
    <property type="project" value="TreeGrafter"/>
</dbReference>
<protein>
    <submittedName>
        <fullName evidence="6">Rod shape-determining protein RodA</fullName>
    </submittedName>
</protein>
<dbReference type="GO" id="GO:0032153">
    <property type="term" value="C:cell division site"/>
    <property type="evidence" value="ECO:0007669"/>
    <property type="project" value="TreeGrafter"/>
</dbReference>
<dbReference type="GO" id="GO:0008360">
    <property type="term" value="P:regulation of cell shape"/>
    <property type="evidence" value="ECO:0007669"/>
    <property type="project" value="UniProtKB-KW"/>
</dbReference>
<dbReference type="GO" id="GO:0015648">
    <property type="term" value="F:lipid-linked peptidoglycan transporter activity"/>
    <property type="evidence" value="ECO:0007669"/>
    <property type="project" value="TreeGrafter"/>
</dbReference>
<evidence type="ECO:0000256" key="2">
    <source>
        <dbReference type="ARBA" id="ARBA00022692"/>
    </source>
</evidence>
<name>A0A0U5C7W7_9BACL</name>
<keyword evidence="3" id="KW-0133">Cell shape</keyword>
<gene>
    <name evidence="6" type="primary">mrdB_2</name>
    <name evidence="6" type="ORF">CB4_02529</name>
</gene>
<dbReference type="Proteomes" id="UP000217696">
    <property type="component" value="Chromosome"/>
</dbReference>
<dbReference type="InterPro" id="IPR001182">
    <property type="entry name" value="FtsW/RodA"/>
</dbReference>
<dbReference type="KEGG" id="asoc:CB4_02529"/>
<dbReference type="PANTHER" id="PTHR30474:SF1">
    <property type="entry name" value="PEPTIDOGLYCAN GLYCOSYLTRANSFERASE MRDB"/>
    <property type="match status" value="1"/>
</dbReference>
<evidence type="ECO:0000256" key="4">
    <source>
        <dbReference type="ARBA" id="ARBA00022989"/>
    </source>
</evidence>
<dbReference type="Pfam" id="PF01098">
    <property type="entry name" value="FTSW_RODA_SPOVE"/>
    <property type="match status" value="1"/>
</dbReference>
<dbReference type="AlphaFoldDB" id="A0A0U5C7W7"/>
<evidence type="ECO:0000313" key="6">
    <source>
        <dbReference type="EMBL" id="BAU28355.1"/>
    </source>
</evidence>
<accession>A0A0U5C7W7</accession>